<name>A0ABX7B768_9PROT</name>
<dbReference type="RefSeq" id="WP_201075712.1">
    <property type="nucleotide sequence ID" value="NZ_CP067420.1"/>
</dbReference>
<keyword evidence="1" id="KW-0233">DNA recombination</keyword>
<dbReference type="SUPFAM" id="SSF56349">
    <property type="entry name" value="DNA breaking-rejoining enzymes"/>
    <property type="match status" value="1"/>
</dbReference>
<evidence type="ECO:0000313" key="3">
    <source>
        <dbReference type="Proteomes" id="UP000595197"/>
    </source>
</evidence>
<dbReference type="InterPro" id="IPR011010">
    <property type="entry name" value="DNA_brk_join_enz"/>
</dbReference>
<proteinExistence type="predicted"/>
<dbReference type="InterPro" id="IPR013762">
    <property type="entry name" value="Integrase-like_cat_sf"/>
</dbReference>
<protein>
    <recommendedName>
        <fullName evidence="4">Phage integrase family protein</fullName>
    </recommendedName>
</protein>
<keyword evidence="3" id="KW-1185">Reference proteome</keyword>
<evidence type="ECO:0000256" key="1">
    <source>
        <dbReference type="ARBA" id="ARBA00023172"/>
    </source>
</evidence>
<evidence type="ECO:0000313" key="2">
    <source>
        <dbReference type="EMBL" id="QQP89460.1"/>
    </source>
</evidence>
<dbReference type="EMBL" id="CP067420">
    <property type="protein sequence ID" value="QQP89460.1"/>
    <property type="molecule type" value="Genomic_DNA"/>
</dbReference>
<organism evidence="2 3">
    <name type="scientific">Skermanella cutis</name>
    <dbReference type="NCBI Taxonomy" id="2775420"/>
    <lineage>
        <taxon>Bacteria</taxon>
        <taxon>Pseudomonadati</taxon>
        <taxon>Pseudomonadota</taxon>
        <taxon>Alphaproteobacteria</taxon>
        <taxon>Rhodospirillales</taxon>
        <taxon>Azospirillaceae</taxon>
        <taxon>Skermanella</taxon>
    </lineage>
</organism>
<accession>A0ABX7B768</accession>
<dbReference type="Gene3D" id="1.10.443.10">
    <property type="entry name" value="Intergrase catalytic core"/>
    <property type="match status" value="1"/>
</dbReference>
<sequence>MKDTYFSSAGIPVAEVASSLADLREKTLLQQPERTEDITNDTPVLSGIPGVASKFGDDEWDLTMADYADRRRRLLVLDFRWIASPDIKRTLKELYYHRMNTLISNRVKFVSAATCVQELGSMKRFIRWLARYYPFVESFSHVTQPMVHAYRVWLQYPSNAAAFTRAEVRKARGDKVHPSTVWQHLKPIWALDAYRFHLSRPMTFRPYGGKLTSHLVGVEPRTRENSTEIIPDEVLHPIIVHALRYVDRYGDDVVARVEAFEAHLATSVYRPRDGLDWSTVPKTLISNCPDLGHPWREPWLIEPAGTYSPRYETTQELLHVTAACACLLMYLSGIRPLELTMLRRDCLQAVKDPKTGDVIRWKVIGLPAKKRVQKGKKPKPVEWVIPEEAARAVMLLQRAWESMRRRHDDDHLVLNAHALGTKSRKHGFPTTPQRIQTMTYSFAKMITNRFGVKVPSHFTPSQFRRTLARHIAREPFGIIAGKLQYNHVKTMIFEGYAGSDDDGLRNEIFEERILANFDLLEEMEKDADQGIHIGPGSKRLVSTWKAAKAGIQAKIDTSRHEMATNGALRSIASTIYVGALNLCNFDPMTALCLRPEEKVNANAPVMPFCAPGKCPNSVVCRNHIPAWKEMRDDAVALRDQAGRSGPQRASLTRQIREYDEIIMKAAP</sequence>
<evidence type="ECO:0008006" key="4">
    <source>
        <dbReference type="Google" id="ProtNLM"/>
    </source>
</evidence>
<gene>
    <name evidence="2" type="ORF">IGS68_26395</name>
</gene>
<dbReference type="Proteomes" id="UP000595197">
    <property type="component" value="Chromosome"/>
</dbReference>
<reference evidence="2" key="1">
    <citation type="submission" date="2021-02" db="EMBL/GenBank/DDBJ databases">
        <title>Skermanella TT6 skin isolate.</title>
        <authorList>
            <person name="Lee K."/>
            <person name="Ganzorig M."/>
        </authorList>
    </citation>
    <scope>NUCLEOTIDE SEQUENCE</scope>
    <source>
        <strain evidence="2">TT6</strain>
    </source>
</reference>